<dbReference type="STRING" id="2512241.A0A553HLQ0"/>
<keyword evidence="3" id="KW-0560">Oxidoreductase</keyword>
<dbReference type="Proteomes" id="UP000319160">
    <property type="component" value="Unassembled WGS sequence"/>
</dbReference>
<accession>A0A553HLQ0</accession>
<keyword evidence="5" id="KW-1185">Reference proteome</keyword>
<dbReference type="PANTHER" id="PTHR43963:SF6">
    <property type="entry name" value="CHAIN DEHYDROGENASE FAMILY PROTEIN, PUTATIVE (AFU_ORTHOLOGUE AFUA_3G15350)-RELATED"/>
    <property type="match status" value="1"/>
</dbReference>
<dbReference type="PRINTS" id="PR00081">
    <property type="entry name" value="GDHRDH"/>
</dbReference>
<dbReference type="OrthoDB" id="1933717at2759"/>
<dbReference type="InterPro" id="IPR002347">
    <property type="entry name" value="SDR_fam"/>
</dbReference>
<keyword evidence="2" id="KW-0521">NADP</keyword>
<protein>
    <submittedName>
        <fullName evidence="4">Uncharacterized protein</fullName>
    </submittedName>
</protein>
<evidence type="ECO:0000313" key="5">
    <source>
        <dbReference type="Proteomes" id="UP000319160"/>
    </source>
</evidence>
<dbReference type="Gene3D" id="3.40.50.720">
    <property type="entry name" value="NAD(P)-binding Rossmann-like Domain"/>
    <property type="match status" value="1"/>
</dbReference>
<dbReference type="PANTHER" id="PTHR43963">
    <property type="entry name" value="CARBONYL REDUCTASE 1-RELATED"/>
    <property type="match status" value="1"/>
</dbReference>
<dbReference type="InterPro" id="IPR036291">
    <property type="entry name" value="NAD(P)-bd_dom_sf"/>
</dbReference>
<sequence>MATILITGANRGIGFAIAQAICDSFPTSTILLGCRDVERGEHAIKRLRSDGATAGLHAIPLDIENDASIVAATKIVGEKFGKLDILINNAIKLDSSSPTQIEKQREILNSNFNNAVTSNNIVTRTFISLLRRASWPRVIMISSTRGSIQKTLPPVSSVDYCVVKAALNMLTVHLQAAEDANEENKITFWVANPGHCKTGFNGFKGHKDPLEGAEVVLRLLKSERGDIHGGTFWEVENGEFRQVPW</sequence>
<comment type="similarity">
    <text evidence="1">Belongs to the short-chain dehydrogenases/reductases (SDR) family.</text>
</comment>
<comment type="caution">
    <text evidence="4">The sequence shown here is derived from an EMBL/GenBank/DDBJ whole genome shotgun (WGS) entry which is preliminary data.</text>
</comment>
<reference evidence="5" key="1">
    <citation type="submission" date="2019-06" db="EMBL/GenBank/DDBJ databases">
        <title>Draft genome sequence of the griseofulvin-producing fungus Xylaria cubensis strain G536.</title>
        <authorList>
            <person name="Mead M.E."/>
            <person name="Raja H.A."/>
            <person name="Steenwyk J.L."/>
            <person name="Knowles S.L."/>
            <person name="Oberlies N.H."/>
            <person name="Rokas A."/>
        </authorList>
    </citation>
    <scope>NUCLEOTIDE SEQUENCE [LARGE SCALE GENOMIC DNA]</scope>
    <source>
        <strain evidence="5">G536</strain>
    </source>
</reference>
<dbReference type="Pfam" id="PF00106">
    <property type="entry name" value="adh_short"/>
    <property type="match status" value="1"/>
</dbReference>
<evidence type="ECO:0000256" key="1">
    <source>
        <dbReference type="ARBA" id="ARBA00006484"/>
    </source>
</evidence>
<name>A0A553HLQ0_9PEZI</name>
<dbReference type="AlphaFoldDB" id="A0A553HLQ0"/>
<dbReference type="SUPFAM" id="SSF51735">
    <property type="entry name" value="NAD(P)-binding Rossmann-fold domains"/>
    <property type="match status" value="1"/>
</dbReference>
<organism evidence="4 5">
    <name type="scientific">Xylaria flabelliformis</name>
    <dbReference type="NCBI Taxonomy" id="2512241"/>
    <lineage>
        <taxon>Eukaryota</taxon>
        <taxon>Fungi</taxon>
        <taxon>Dikarya</taxon>
        <taxon>Ascomycota</taxon>
        <taxon>Pezizomycotina</taxon>
        <taxon>Sordariomycetes</taxon>
        <taxon>Xylariomycetidae</taxon>
        <taxon>Xylariales</taxon>
        <taxon>Xylariaceae</taxon>
        <taxon>Xylaria</taxon>
    </lineage>
</organism>
<evidence type="ECO:0000313" key="4">
    <source>
        <dbReference type="EMBL" id="TRX88836.1"/>
    </source>
</evidence>
<gene>
    <name evidence="4" type="ORF">FHL15_010295</name>
</gene>
<dbReference type="EMBL" id="VFLP01000079">
    <property type="protein sequence ID" value="TRX88836.1"/>
    <property type="molecule type" value="Genomic_DNA"/>
</dbReference>
<dbReference type="GO" id="GO:0016491">
    <property type="term" value="F:oxidoreductase activity"/>
    <property type="evidence" value="ECO:0007669"/>
    <property type="project" value="UniProtKB-KW"/>
</dbReference>
<proteinExistence type="inferred from homology"/>
<evidence type="ECO:0000256" key="2">
    <source>
        <dbReference type="ARBA" id="ARBA00022857"/>
    </source>
</evidence>
<evidence type="ECO:0000256" key="3">
    <source>
        <dbReference type="ARBA" id="ARBA00023002"/>
    </source>
</evidence>